<gene>
    <name evidence="1" type="ORF">S01H1_72195</name>
</gene>
<evidence type="ECO:0000313" key="1">
    <source>
        <dbReference type="EMBL" id="GAG33199.1"/>
    </source>
</evidence>
<name>X0WQE2_9ZZZZ</name>
<sequence length="133" mass="15440">LEDLMNAFEYTDAAIVGKCAHYLYFENGDILAVKFEDREHCYTDFVVGSAMIVKRKVFDKVKFPTDRTVGGDTYFLDNSLKEGFKMYAADRFNYVCVRRSSPELHTWKVKDEERLARCRIVGHTKDYGTHVTC</sequence>
<protein>
    <submittedName>
        <fullName evidence="1">Uncharacterized protein</fullName>
    </submittedName>
</protein>
<dbReference type="AlphaFoldDB" id="X0WQE2"/>
<proteinExistence type="predicted"/>
<organism evidence="1">
    <name type="scientific">marine sediment metagenome</name>
    <dbReference type="NCBI Taxonomy" id="412755"/>
    <lineage>
        <taxon>unclassified sequences</taxon>
        <taxon>metagenomes</taxon>
        <taxon>ecological metagenomes</taxon>
    </lineage>
</organism>
<comment type="caution">
    <text evidence="1">The sequence shown here is derived from an EMBL/GenBank/DDBJ whole genome shotgun (WGS) entry which is preliminary data.</text>
</comment>
<feature type="non-terminal residue" evidence="1">
    <location>
        <position position="1"/>
    </location>
</feature>
<reference evidence="1" key="1">
    <citation type="journal article" date="2014" name="Front. Microbiol.">
        <title>High frequency of phylogenetically diverse reductive dehalogenase-homologous genes in deep subseafloor sedimentary metagenomes.</title>
        <authorList>
            <person name="Kawai M."/>
            <person name="Futagami T."/>
            <person name="Toyoda A."/>
            <person name="Takaki Y."/>
            <person name="Nishi S."/>
            <person name="Hori S."/>
            <person name="Arai W."/>
            <person name="Tsubouchi T."/>
            <person name="Morono Y."/>
            <person name="Uchiyama I."/>
            <person name="Ito T."/>
            <person name="Fujiyama A."/>
            <person name="Inagaki F."/>
            <person name="Takami H."/>
        </authorList>
    </citation>
    <scope>NUCLEOTIDE SEQUENCE</scope>
    <source>
        <strain evidence="1">Expedition CK06-06</strain>
    </source>
</reference>
<dbReference type="EMBL" id="BARS01048128">
    <property type="protein sequence ID" value="GAG33199.1"/>
    <property type="molecule type" value="Genomic_DNA"/>
</dbReference>
<accession>X0WQE2</accession>
<dbReference type="InterPro" id="IPR029044">
    <property type="entry name" value="Nucleotide-diphossugar_trans"/>
</dbReference>
<dbReference type="SUPFAM" id="SSF53448">
    <property type="entry name" value="Nucleotide-diphospho-sugar transferases"/>
    <property type="match status" value="1"/>
</dbReference>